<feature type="domain" description="Transposase (putative) gypsy type" evidence="2">
    <location>
        <begin position="87"/>
        <end position="148"/>
    </location>
</feature>
<sequence length="336" mass="36533">MVTGEIPSRMATITITLDNTSVCIIAATVTLHLTDRLALLSMKEYQVSSSSVWLVAQPHDPRGQGVEFTSAGSSISPPPPGKVGGFLKTLDAGIRFPLTDFQEEVLQKDGYSLQMLTPNAVNKVVAFEMICRANGYVPDYFVFKFFFRFSLTGDKCTFSARLGGHALVPDGRTRKNWQDKWLWVNQELVGSGRYRANAFSDTIPKLFPHNQEVTDYLKNMQVIAEDYSEALLSGVGMSPSWRRHGKMAVFYSVIDEGTPEDAAGREMVLVNDIDVGGNEKDHGASGDDRAGVRGDDVDDVVDDREVSGGLAGKVGEDDVVEGDVIGDKAVGDGSEP</sequence>
<proteinExistence type="predicted"/>
<protein>
    <recommendedName>
        <fullName evidence="2">Transposase (putative) gypsy type domain-containing protein</fullName>
    </recommendedName>
</protein>
<evidence type="ECO:0000256" key="1">
    <source>
        <dbReference type="SAM" id="MobiDB-lite"/>
    </source>
</evidence>
<evidence type="ECO:0000313" key="4">
    <source>
        <dbReference type="Proteomes" id="UP001177003"/>
    </source>
</evidence>
<dbReference type="Proteomes" id="UP001177003">
    <property type="component" value="Chromosome 6"/>
</dbReference>
<evidence type="ECO:0000313" key="3">
    <source>
        <dbReference type="EMBL" id="CAI9290865.1"/>
    </source>
</evidence>
<dbReference type="AlphaFoldDB" id="A0AA35ZE34"/>
<feature type="compositionally biased region" description="Basic and acidic residues" evidence="1">
    <location>
        <begin position="277"/>
        <end position="295"/>
    </location>
</feature>
<name>A0AA35ZE34_LACSI</name>
<dbReference type="InterPro" id="IPR007321">
    <property type="entry name" value="Transposase_28"/>
</dbReference>
<evidence type="ECO:0000259" key="2">
    <source>
        <dbReference type="Pfam" id="PF04195"/>
    </source>
</evidence>
<reference evidence="3" key="1">
    <citation type="submission" date="2023-04" db="EMBL/GenBank/DDBJ databases">
        <authorList>
            <person name="Vijverberg K."/>
            <person name="Xiong W."/>
            <person name="Schranz E."/>
        </authorList>
    </citation>
    <scope>NUCLEOTIDE SEQUENCE</scope>
</reference>
<feature type="region of interest" description="Disordered" evidence="1">
    <location>
        <begin position="275"/>
        <end position="336"/>
    </location>
</feature>
<dbReference type="EMBL" id="OX465082">
    <property type="protein sequence ID" value="CAI9290865.1"/>
    <property type="molecule type" value="Genomic_DNA"/>
</dbReference>
<organism evidence="3 4">
    <name type="scientific">Lactuca saligna</name>
    <name type="common">Willowleaf lettuce</name>
    <dbReference type="NCBI Taxonomy" id="75948"/>
    <lineage>
        <taxon>Eukaryota</taxon>
        <taxon>Viridiplantae</taxon>
        <taxon>Streptophyta</taxon>
        <taxon>Embryophyta</taxon>
        <taxon>Tracheophyta</taxon>
        <taxon>Spermatophyta</taxon>
        <taxon>Magnoliopsida</taxon>
        <taxon>eudicotyledons</taxon>
        <taxon>Gunneridae</taxon>
        <taxon>Pentapetalae</taxon>
        <taxon>asterids</taxon>
        <taxon>campanulids</taxon>
        <taxon>Asterales</taxon>
        <taxon>Asteraceae</taxon>
        <taxon>Cichorioideae</taxon>
        <taxon>Cichorieae</taxon>
        <taxon>Lactucinae</taxon>
        <taxon>Lactuca</taxon>
    </lineage>
</organism>
<dbReference type="Pfam" id="PF04195">
    <property type="entry name" value="Transposase_28"/>
    <property type="match status" value="1"/>
</dbReference>
<accession>A0AA35ZE34</accession>
<gene>
    <name evidence="3" type="ORF">LSALG_LOCUS30036</name>
</gene>
<keyword evidence="4" id="KW-1185">Reference proteome</keyword>